<dbReference type="GO" id="GO:0003735">
    <property type="term" value="F:structural constituent of ribosome"/>
    <property type="evidence" value="ECO:0007669"/>
    <property type="project" value="InterPro"/>
</dbReference>
<evidence type="ECO:0000313" key="8">
    <source>
        <dbReference type="EMBL" id="TDT15350.1"/>
    </source>
</evidence>
<keyword evidence="3 4" id="KW-0687">Ribonucleoprotein</keyword>
<dbReference type="InterPro" id="IPR005749">
    <property type="entry name" value="Ribosomal_uL15_bac-type"/>
</dbReference>
<dbReference type="RefSeq" id="WP_133867808.1">
    <property type="nucleotide sequence ID" value="NZ_JAVJPS010000043.1"/>
</dbReference>
<evidence type="ECO:0000256" key="2">
    <source>
        <dbReference type="ARBA" id="ARBA00022980"/>
    </source>
</evidence>
<organism evidence="8 9">
    <name type="scientific">Ilumatobacter fluminis</name>
    <dbReference type="NCBI Taxonomy" id="467091"/>
    <lineage>
        <taxon>Bacteria</taxon>
        <taxon>Bacillati</taxon>
        <taxon>Actinomycetota</taxon>
        <taxon>Acidimicrobiia</taxon>
        <taxon>Acidimicrobiales</taxon>
        <taxon>Ilumatobacteraceae</taxon>
        <taxon>Ilumatobacter</taxon>
    </lineage>
</organism>
<dbReference type="Proteomes" id="UP000294558">
    <property type="component" value="Unassembled WGS sequence"/>
</dbReference>
<dbReference type="PANTHER" id="PTHR12934">
    <property type="entry name" value="50S RIBOSOMAL PROTEIN L15"/>
    <property type="match status" value="1"/>
</dbReference>
<evidence type="ECO:0000256" key="6">
    <source>
        <dbReference type="SAM" id="MobiDB-lite"/>
    </source>
</evidence>
<comment type="function">
    <text evidence="4">Binds to the 23S rRNA.</text>
</comment>
<accession>A0A4R7HX88</accession>
<gene>
    <name evidence="4" type="primary">rplO</name>
    <name evidence="8" type="ORF">BDK89_0920</name>
</gene>
<proteinExistence type="inferred from homology"/>
<sequence length="169" mass="17625">MRVHDLAPAPGASKSGKRVGRGTGGKGGKTAGRGTKGQRARNTVRRGFEGGQNPLKQRVPKLKGFTNPFRVEYSAVNLDTLAALAEDGESTITPEVLHAHGIVRKDAFVKVLARGELSAKIEVHAHGASKAAQAAIEAAGGSLTLIELPFKAEGKAGRPAAKGNQFTNR</sequence>
<evidence type="ECO:0000256" key="4">
    <source>
        <dbReference type="HAMAP-Rule" id="MF_01341"/>
    </source>
</evidence>
<feature type="region of interest" description="Disordered" evidence="6">
    <location>
        <begin position="1"/>
        <end position="57"/>
    </location>
</feature>
<dbReference type="GO" id="GO:0019843">
    <property type="term" value="F:rRNA binding"/>
    <property type="evidence" value="ECO:0007669"/>
    <property type="project" value="UniProtKB-UniRule"/>
</dbReference>
<dbReference type="Gene3D" id="3.100.10.10">
    <property type="match status" value="1"/>
</dbReference>
<comment type="subunit">
    <text evidence="4">Part of the 50S ribosomal subunit.</text>
</comment>
<dbReference type="InterPro" id="IPR030878">
    <property type="entry name" value="Ribosomal_uL15"/>
</dbReference>
<dbReference type="GO" id="GO:0006412">
    <property type="term" value="P:translation"/>
    <property type="evidence" value="ECO:0007669"/>
    <property type="project" value="UniProtKB-UniRule"/>
</dbReference>
<keyword evidence="4" id="KW-0694">RNA-binding</keyword>
<evidence type="ECO:0000313" key="9">
    <source>
        <dbReference type="Proteomes" id="UP000294558"/>
    </source>
</evidence>
<dbReference type="SUPFAM" id="SSF52080">
    <property type="entry name" value="Ribosomal proteins L15p and L18e"/>
    <property type="match status" value="1"/>
</dbReference>
<dbReference type="PROSITE" id="PS00475">
    <property type="entry name" value="RIBOSOMAL_L15"/>
    <property type="match status" value="1"/>
</dbReference>
<dbReference type="InterPro" id="IPR021131">
    <property type="entry name" value="Ribosomal_uL15/eL18"/>
</dbReference>
<dbReference type="NCBIfam" id="TIGR01071">
    <property type="entry name" value="rplO_bact"/>
    <property type="match status" value="1"/>
</dbReference>
<keyword evidence="4" id="KW-0699">rRNA-binding</keyword>
<evidence type="ECO:0000256" key="3">
    <source>
        <dbReference type="ARBA" id="ARBA00023274"/>
    </source>
</evidence>
<dbReference type="InterPro" id="IPR036227">
    <property type="entry name" value="Ribosomal_uL15/eL18_sf"/>
</dbReference>
<name>A0A4R7HX88_9ACTN</name>
<dbReference type="AlphaFoldDB" id="A0A4R7HX88"/>
<comment type="similarity">
    <text evidence="1 4 5">Belongs to the universal ribosomal protein uL15 family.</text>
</comment>
<evidence type="ECO:0000256" key="1">
    <source>
        <dbReference type="ARBA" id="ARBA00007320"/>
    </source>
</evidence>
<comment type="caution">
    <text evidence="8">The sequence shown here is derived from an EMBL/GenBank/DDBJ whole genome shotgun (WGS) entry which is preliminary data.</text>
</comment>
<dbReference type="PANTHER" id="PTHR12934:SF11">
    <property type="entry name" value="LARGE RIBOSOMAL SUBUNIT PROTEIN UL15M"/>
    <property type="match status" value="1"/>
</dbReference>
<dbReference type="EMBL" id="SOAU01000001">
    <property type="protein sequence ID" value="TDT15350.1"/>
    <property type="molecule type" value="Genomic_DNA"/>
</dbReference>
<dbReference type="OrthoDB" id="9810293at2"/>
<reference evidence="8 9" key="1">
    <citation type="submission" date="2019-03" db="EMBL/GenBank/DDBJ databases">
        <title>Sequencing the genomes of 1000 actinobacteria strains.</title>
        <authorList>
            <person name="Klenk H.-P."/>
        </authorList>
    </citation>
    <scope>NUCLEOTIDE SEQUENCE [LARGE SCALE GENOMIC DNA]</scope>
    <source>
        <strain evidence="8 9">DSM 18936</strain>
    </source>
</reference>
<keyword evidence="2 4" id="KW-0689">Ribosomal protein</keyword>
<protein>
    <recommendedName>
        <fullName evidence="4">Large ribosomal subunit protein uL15</fullName>
    </recommendedName>
</protein>
<feature type="domain" description="Large ribosomal subunit protein uL15/eL18" evidence="7">
    <location>
        <begin position="76"/>
        <end position="143"/>
    </location>
</feature>
<dbReference type="Pfam" id="PF00828">
    <property type="entry name" value="Ribosomal_L27A"/>
    <property type="match status" value="1"/>
</dbReference>
<evidence type="ECO:0000256" key="5">
    <source>
        <dbReference type="RuleBase" id="RU003888"/>
    </source>
</evidence>
<dbReference type="InterPro" id="IPR001196">
    <property type="entry name" value="Ribosomal_uL15_CS"/>
</dbReference>
<keyword evidence="9" id="KW-1185">Reference proteome</keyword>
<feature type="compositionally biased region" description="Gly residues" evidence="6">
    <location>
        <begin position="21"/>
        <end position="35"/>
    </location>
</feature>
<evidence type="ECO:0000259" key="7">
    <source>
        <dbReference type="Pfam" id="PF00828"/>
    </source>
</evidence>
<dbReference type="GO" id="GO:0022625">
    <property type="term" value="C:cytosolic large ribosomal subunit"/>
    <property type="evidence" value="ECO:0007669"/>
    <property type="project" value="TreeGrafter"/>
</dbReference>
<dbReference type="HAMAP" id="MF_01341">
    <property type="entry name" value="Ribosomal_uL15"/>
    <property type="match status" value="1"/>
</dbReference>